<sequence length="414" mass="45609">MSNVEVRPVGGPTAFVRAFSPLRLGQCHFRCSYTRLHSYILRHFSLLLRLHHHRLIHLHMDTYAEPLAWSYASEAAPEPLSFIQIPGSNHVETDPSQLLTPPCSALSSNSSPLLTHDKHTFTPSVPDILSSATDEGVVVSVSTTFFPGSDILTIHPDVIILSSDSVFFYVHSSVLLRVSHNAFNGLIYVSSNQGCGAVEPVIPVTEHSSVLNIVLHGIYGISCSHYAPSFESLSSAIAAFPKYGLSAEKLVASSMPLYTLLMSHAPLHPLEVYALAAKYNAHDLAVSASSHLLSFPLASISDDVAAKIGPKYLKRLFFLHLGRLDALKRLLLSPPHPHPPTENCSFEDQKRVTRAWALASAHLVWDTRPDLSTSSIQSALGPLEEQLSCNMCRRTLRDRLNHIIVQWSIIKRTI</sequence>
<organism evidence="1 2">
    <name type="scientific">Coniophora puteana (strain RWD-64-598)</name>
    <name type="common">Brown rot fungus</name>
    <dbReference type="NCBI Taxonomy" id="741705"/>
    <lineage>
        <taxon>Eukaryota</taxon>
        <taxon>Fungi</taxon>
        <taxon>Dikarya</taxon>
        <taxon>Basidiomycota</taxon>
        <taxon>Agaricomycotina</taxon>
        <taxon>Agaricomycetes</taxon>
        <taxon>Agaricomycetidae</taxon>
        <taxon>Boletales</taxon>
        <taxon>Coniophorineae</taxon>
        <taxon>Coniophoraceae</taxon>
        <taxon>Coniophora</taxon>
    </lineage>
</organism>
<evidence type="ECO:0000313" key="2">
    <source>
        <dbReference type="Proteomes" id="UP000053558"/>
    </source>
</evidence>
<dbReference type="RefSeq" id="XP_007769390.1">
    <property type="nucleotide sequence ID" value="XM_007771200.1"/>
</dbReference>
<dbReference type="KEGG" id="cput:CONPUDRAFT_105451"/>
<dbReference type="OMA" id="CAGCREM"/>
<reference evidence="2" key="1">
    <citation type="journal article" date="2012" name="Science">
        <title>The Paleozoic origin of enzymatic lignin decomposition reconstructed from 31 fungal genomes.</title>
        <authorList>
            <person name="Floudas D."/>
            <person name="Binder M."/>
            <person name="Riley R."/>
            <person name="Barry K."/>
            <person name="Blanchette R.A."/>
            <person name="Henrissat B."/>
            <person name="Martinez A.T."/>
            <person name="Otillar R."/>
            <person name="Spatafora J.W."/>
            <person name="Yadav J.S."/>
            <person name="Aerts A."/>
            <person name="Benoit I."/>
            <person name="Boyd A."/>
            <person name="Carlson A."/>
            <person name="Copeland A."/>
            <person name="Coutinho P.M."/>
            <person name="de Vries R.P."/>
            <person name="Ferreira P."/>
            <person name="Findley K."/>
            <person name="Foster B."/>
            <person name="Gaskell J."/>
            <person name="Glotzer D."/>
            <person name="Gorecki P."/>
            <person name="Heitman J."/>
            <person name="Hesse C."/>
            <person name="Hori C."/>
            <person name="Igarashi K."/>
            <person name="Jurgens J.A."/>
            <person name="Kallen N."/>
            <person name="Kersten P."/>
            <person name="Kohler A."/>
            <person name="Kuees U."/>
            <person name="Kumar T.K.A."/>
            <person name="Kuo A."/>
            <person name="LaButti K."/>
            <person name="Larrondo L.F."/>
            <person name="Lindquist E."/>
            <person name="Ling A."/>
            <person name="Lombard V."/>
            <person name="Lucas S."/>
            <person name="Lundell T."/>
            <person name="Martin R."/>
            <person name="McLaughlin D.J."/>
            <person name="Morgenstern I."/>
            <person name="Morin E."/>
            <person name="Murat C."/>
            <person name="Nagy L.G."/>
            <person name="Nolan M."/>
            <person name="Ohm R.A."/>
            <person name="Patyshakuliyeva A."/>
            <person name="Rokas A."/>
            <person name="Ruiz-Duenas F.J."/>
            <person name="Sabat G."/>
            <person name="Salamov A."/>
            <person name="Samejima M."/>
            <person name="Schmutz J."/>
            <person name="Slot J.C."/>
            <person name="St John F."/>
            <person name="Stenlid J."/>
            <person name="Sun H."/>
            <person name="Sun S."/>
            <person name="Syed K."/>
            <person name="Tsang A."/>
            <person name="Wiebenga A."/>
            <person name="Young D."/>
            <person name="Pisabarro A."/>
            <person name="Eastwood D.C."/>
            <person name="Martin F."/>
            <person name="Cullen D."/>
            <person name="Grigoriev I.V."/>
            <person name="Hibbett D.S."/>
        </authorList>
    </citation>
    <scope>NUCLEOTIDE SEQUENCE [LARGE SCALE GENOMIC DNA]</scope>
    <source>
        <strain evidence="2">RWD-64-598 SS2</strain>
    </source>
</reference>
<evidence type="ECO:0000313" key="1">
    <source>
        <dbReference type="EMBL" id="EIW80439.1"/>
    </source>
</evidence>
<dbReference type="GeneID" id="19198536"/>
<dbReference type="Proteomes" id="UP000053558">
    <property type="component" value="Unassembled WGS sequence"/>
</dbReference>
<keyword evidence="2" id="KW-1185">Reference proteome</keyword>
<name>A0A5M3MMN1_CONPW</name>
<protein>
    <recommendedName>
        <fullName evidence="3">BTB domain-containing protein</fullName>
    </recommendedName>
</protein>
<dbReference type="EMBL" id="JH711579">
    <property type="protein sequence ID" value="EIW80439.1"/>
    <property type="molecule type" value="Genomic_DNA"/>
</dbReference>
<dbReference type="OrthoDB" id="3265815at2759"/>
<dbReference type="AlphaFoldDB" id="A0A5M3MMN1"/>
<gene>
    <name evidence="1" type="ORF">CONPUDRAFT_105451</name>
</gene>
<evidence type="ECO:0008006" key="3">
    <source>
        <dbReference type="Google" id="ProtNLM"/>
    </source>
</evidence>
<comment type="caution">
    <text evidence="1">The sequence shown here is derived from an EMBL/GenBank/DDBJ whole genome shotgun (WGS) entry which is preliminary data.</text>
</comment>
<accession>A0A5M3MMN1</accession>
<proteinExistence type="predicted"/>